<dbReference type="CDD" id="cd00130">
    <property type="entry name" value="PAS"/>
    <property type="match status" value="1"/>
</dbReference>
<dbReference type="OrthoDB" id="9759607at2"/>
<dbReference type="NCBIfam" id="TIGR00254">
    <property type="entry name" value="GGDEF"/>
    <property type="match status" value="1"/>
</dbReference>
<dbReference type="GO" id="GO:1902201">
    <property type="term" value="P:negative regulation of bacterial-type flagellum-dependent cell motility"/>
    <property type="evidence" value="ECO:0007669"/>
    <property type="project" value="TreeGrafter"/>
</dbReference>
<dbReference type="AlphaFoldDB" id="A0A544TDD5"/>
<dbReference type="SMART" id="SM00091">
    <property type="entry name" value="PAS"/>
    <property type="match status" value="2"/>
</dbReference>
<comment type="caution">
    <text evidence="4">The sequence shown here is derived from an EMBL/GenBank/DDBJ whole genome shotgun (WGS) entry which is preliminary data.</text>
</comment>
<dbReference type="Pfam" id="PF08448">
    <property type="entry name" value="PAS_4"/>
    <property type="match status" value="1"/>
</dbReference>
<dbReference type="SUPFAM" id="SSF55073">
    <property type="entry name" value="Nucleotide cyclase"/>
    <property type="match status" value="1"/>
</dbReference>
<dbReference type="GO" id="GO:0043709">
    <property type="term" value="P:cell adhesion involved in single-species biofilm formation"/>
    <property type="evidence" value="ECO:0007669"/>
    <property type="project" value="TreeGrafter"/>
</dbReference>
<dbReference type="InterPro" id="IPR035965">
    <property type="entry name" value="PAS-like_dom_sf"/>
</dbReference>
<dbReference type="SUPFAM" id="SSF55785">
    <property type="entry name" value="PYP-like sensor domain (PAS domain)"/>
    <property type="match status" value="2"/>
</dbReference>
<dbReference type="SMART" id="SM00267">
    <property type="entry name" value="GGDEF"/>
    <property type="match status" value="1"/>
</dbReference>
<dbReference type="Proteomes" id="UP000318937">
    <property type="component" value="Unassembled WGS sequence"/>
</dbReference>
<dbReference type="CDD" id="cd01949">
    <property type="entry name" value="GGDEF"/>
    <property type="match status" value="1"/>
</dbReference>
<dbReference type="Gene3D" id="3.30.70.270">
    <property type="match status" value="1"/>
</dbReference>
<dbReference type="InterPro" id="IPR013655">
    <property type="entry name" value="PAS_fold_3"/>
</dbReference>
<sequence length="438" mass="50148">MTHINQQVLDSLLDQIAVINQDGLIIAVNKSWINFSHENDGDLSTSGIGSNYLHVCKKKVRKGIECVLTGRKSHFIFEYSCHSKTEIRWFLLRATPFINNADDDSFVIVSHVDITNQKLIEFNLQRSENYYRLIAESSTDFISTQTLDGVYTYISHMCNLTLGYDSSEMLGKSAEAFIHPEDVNLFTSLQDLIQNEDKIQTITYRIRCKNGKYIWFETKCQVFLASNGECEEILCISRDVTTEKLKLNQLERETHRLQKAIFIDELTGVHNRRFFNKILNEEYKKSIHSKNDFSLLMIDIDYFKQYNDTYGHPKGDQCLSLVANTLKSHVSDIGFVCRIGGEEFCIILPNINNDQAISLANKLRYEVEELKVPHANSQTSLYITISIGVATTISHHSPQIDSSELLVLADQALYKAKEDGRNHVINNVVFDNFRRSSS</sequence>
<feature type="domain" description="PAS" evidence="1">
    <location>
        <begin position="127"/>
        <end position="197"/>
    </location>
</feature>
<gene>
    <name evidence="4" type="ORF">FG383_09030</name>
</gene>
<dbReference type="NCBIfam" id="TIGR00229">
    <property type="entry name" value="sensory_box"/>
    <property type="match status" value="1"/>
</dbReference>
<dbReference type="GO" id="GO:0005886">
    <property type="term" value="C:plasma membrane"/>
    <property type="evidence" value="ECO:0007669"/>
    <property type="project" value="TreeGrafter"/>
</dbReference>
<dbReference type="InterPro" id="IPR000014">
    <property type="entry name" value="PAS"/>
</dbReference>
<evidence type="ECO:0000259" key="1">
    <source>
        <dbReference type="PROSITE" id="PS50112"/>
    </source>
</evidence>
<feature type="domain" description="PAC" evidence="2">
    <location>
        <begin position="200"/>
        <end position="252"/>
    </location>
</feature>
<dbReference type="Pfam" id="PF00990">
    <property type="entry name" value="GGDEF"/>
    <property type="match status" value="1"/>
</dbReference>
<dbReference type="FunFam" id="3.30.70.270:FF:000001">
    <property type="entry name" value="Diguanylate cyclase domain protein"/>
    <property type="match status" value="1"/>
</dbReference>
<evidence type="ECO:0000259" key="3">
    <source>
        <dbReference type="PROSITE" id="PS50887"/>
    </source>
</evidence>
<dbReference type="GO" id="GO:0052621">
    <property type="term" value="F:diguanylate cyclase activity"/>
    <property type="evidence" value="ECO:0007669"/>
    <property type="project" value="TreeGrafter"/>
</dbReference>
<keyword evidence="5" id="KW-1185">Reference proteome</keyword>
<dbReference type="SMART" id="SM00086">
    <property type="entry name" value="PAC"/>
    <property type="match status" value="2"/>
</dbReference>
<name>A0A544TDD5_9BACI</name>
<dbReference type="InterPro" id="IPR029787">
    <property type="entry name" value="Nucleotide_cyclase"/>
</dbReference>
<evidence type="ECO:0000259" key="2">
    <source>
        <dbReference type="PROSITE" id="PS50113"/>
    </source>
</evidence>
<evidence type="ECO:0000313" key="5">
    <source>
        <dbReference type="Proteomes" id="UP000318937"/>
    </source>
</evidence>
<dbReference type="PROSITE" id="PS50112">
    <property type="entry name" value="PAS"/>
    <property type="match status" value="1"/>
</dbReference>
<dbReference type="PROSITE" id="PS50887">
    <property type="entry name" value="GGDEF"/>
    <property type="match status" value="1"/>
</dbReference>
<dbReference type="PROSITE" id="PS50113">
    <property type="entry name" value="PAC"/>
    <property type="match status" value="1"/>
</dbReference>
<dbReference type="InterPro" id="IPR013656">
    <property type="entry name" value="PAS_4"/>
</dbReference>
<dbReference type="InterPro" id="IPR000700">
    <property type="entry name" value="PAS-assoc_C"/>
</dbReference>
<accession>A0A544TDD5</accession>
<dbReference type="InterPro" id="IPR043128">
    <property type="entry name" value="Rev_trsase/Diguanyl_cyclase"/>
</dbReference>
<evidence type="ECO:0000313" key="4">
    <source>
        <dbReference type="EMBL" id="TQR15455.1"/>
    </source>
</evidence>
<dbReference type="RefSeq" id="WP_142607059.1">
    <property type="nucleotide sequence ID" value="NZ_VDGG01000015.1"/>
</dbReference>
<protein>
    <submittedName>
        <fullName evidence="4">Diguanylate cyclase</fullName>
    </submittedName>
</protein>
<organism evidence="4 5">
    <name type="scientific">Psychrobacillus soli</name>
    <dbReference type="NCBI Taxonomy" id="1543965"/>
    <lineage>
        <taxon>Bacteria</taxon>
        <taxon>Bacillati</taxon>
        <taxon>Bacillota</taxon>
        <taxon>Bacilli</taxon>
        <taxon>Bacillales</taxon>
        <taxon>Bacillaceae</taxon>
        <taxon>Psychrobacillus</taxon>
    </lineage>
</organism>
<dbReference type="PANTHER" id="PTHR45138:SF9">
    <property type="entry name" value="DIGUANYLATE CYCLASE DGCM-RELATED"/>
    <property type="match status" value="1"/>
</dbReference>
<dbReference type="InterPro" id="IPR050469">
    <property type="entry name" value="Diguanylate_Cyclase"/>
</dbReference>
<proteinExistence type="predicted"/>
<reference evidence="4 5" key="1">
    <citation type="submission" date="2019-05" db="EMBL/GenBank/DDBJ databases">
        <title>Psychrobacillus vulpis sp. nov., a new species isolated from feces of a red fox that inhabits in The Tablas de Daimiel Natural Park, Albacete, Spain.</title>
        <authorList>
            <person name="Rodriguez M."/>
            <person name="Reina J.C."/>
            <person name="Bejar V."/>
            <person name="Llamas I."/>
        </authorList>
    </citation>
    <scope>NUCLEOTIDE SEQUENCE [LARGE SCALE GENOMIC DNA]</scope>
    <source>
        <strain evidence="4 5">NHI-2</strain>
    </source>
</reference>
<dbReference type="Pfam" id="PF08447">
    <property type="entry name" value="PAS_3"/>
    <property type="match status" value="1"/>
</dbReference>
<dbReference type="EMBL" id="VDGG01000015">
    <property type="protein sequence ID" value="TQR15455.1"/>
    <property type="molecule type" value="Genomic_DNA"/>
</dbReference>
<dbReference type="InterPro" id="IPR000160">
    <property type="entry name" value="GGDEF_dom"/>
</dbReference>
<dbReference type="InterPro" id="IPR001610">
    <property type="entry name" value="PAC"/>
</dbReference>
<feature type="domain" description="GGDEF" evidence="3">
    <location>
        <begin position="291"/>
        <end position="429"/>
    </location>
</feature>
<dbReference type="Gene3D" id="3.30.450.20">
    <property type="entry name" value="PAS domain"/>
    <property type="match status" value="2"/>
</dbReference>
<dbReference type="PANTHER" id="PTHR45138">
    <property type="entry name" value="REGULATORY COMPONENTS OF SENSORY TRANSDUCTION SYSTEM"/>
    <property type="match status" value="1"/>
</dbReference>